<feature type="region of interest" description="Disordered" evidence="3">
    <location>
        <begin position="1"/>
        <end position="37"/>
    </location>
</feature>
<feature type="domain" description="RRM" evidence="4">
    <location>
        <begin position="43"/>
        <end position="120"/>
    </location>
</feature>
<dbReference type="Pfam" id="PF00076">
    <property type="entry name" value="RRM_1"/>
    <property type="match status" value="1"/>
</dbReference>
<evidence type="ECO:0000256" key="2">
    <source>
        <dbReference type="PROSITE-ProRule" id="PRU00176"/>
    </source>
</evidence>
<dbReference type="SMART" id="SM00360">
    <property type="entry name" value="RRM"/>
    <property type="match status" value="1"/>
</dbReference>
<name>A0A820YJU0_9BILA</name>
<dbReference type="InterPro" id="IPR000504">
    <property type="entry name" value="RRM_dom"/>
</dbReference>
<evidence type="ECO:0000313" key="5">
    <source>
        <dbReference type="EMBL" id="CAF4548924.1"/>
    </source>
</evidence>
<dbReference type="InterPro" id="IPR035979">
    <property type="entry name" value="RBD_domain_sf"/>
</dbReference>
<dbReference type="GO" id="GO:0003723">
    <property type="term" value="F:RNA binding"/>
    <property type="evidence" value="ECO:0007669"/>
    <property type="project" value="UniProtKB-UniRule"/>
</dbReference>
<reference evidence="5" key="1">
    <citation type="submission" date="2021-02" db="EMBL/GenBank/DDBJ databases">
        <authorList>
            <person name="Nowell W R."/>
        </authorList>
    </citation>
    <scope>NUCLEOTIDE SEQUENCE</scope>
</reference>
<sequence>MPGRDSKRSQYGNYGYANGRGGGGGGGGGGAPRNHVIPTEPPYTAYIGNAPDSMVQGDFEKHLFTGMKVKQVRLVRDRQTDRFRGFAYVDFEDEESLRRAIDLDGTFINDRPIRIDVAVRPLGGAKNEGFRNKRKYNITIDMRFVTVKIR</sequence>
<dbReference type="InterPro" id="IPR012677">
    <property type="entry name" value="Nucleotide-bd_a/b_plait_sf"/>
</dbReference>
<organism evidence="5 6">
    <name type="scientific">Rotaria socialis</name>
    <dbReference type="NCBI Taxonomy" id="392032"/>
    <lineage>
        <taxon>Eukaryota</taxon>
        <taxon>Metazoa</taxon>
        <taxon>Spiralia</taxon>
        <taxon>Gnathifera</taxon>
        <taxon>Rotifera</taxon>
        <taxon>Eurotatoria</taxon>
        <taxon>Bdelloidea</taxon>
        <taxon>Philodinida</taxon>
        <taxon>Philodinidae</taxon>
        <taxon>Rotaria</taxon>
    </lineage>
</organism>
<evidence type="ECO:0000313" key="6">
    <source>
        <dbReference type="Proteomes" id="UP000663873"/>
    </source>
</evidence>
<dbReference type="EMBL" id="CAJOBP010009244">
    <property type="protein sequence ID" value="CAF4548924.1"/>
    <property type="molecule type" value="Genomic_DNA"/>
</dbReference>
<accession>A0A820YJU0</accession>
<proteinExistence type="predicted"/>
<keyword evidence="1 2" id="KW-0694">RNA-binding</keyword>
<keyword evidence="6" id="KW-1185">Reference proteome</keyword>
<dbReference type="Gene3D" id="3.30.70.330">
    <property type="match status" value="1"/>
</dbReference>
<evidence type="ECO:0000259" key="4">
    <source>
        <dbReference type="PROSITE" id="PS50102"/>
    </source>
</evidence>
<evidence type="ECO:0000256" key="1">
    <source>
        <dbReference type="ARBA" id="ARBA00022884"/>
    </source>
</evidence>
<evidence type="ECO:0000256" key="3">
    <source>
        <dbReference type="SAM" id="MobiDB-lite"/>
    </source>
</evidence>
<comment type="caution">
    <text evidence="5">The sequence shown here is derived from an EMBL/GenBank/DDBJ whole genome shotgun (WGS) entry which is preliminary data.</text>
</comment>
<dbReference type="SUPFAM" id="SSF54928">
    <property type="entry name" value="RNA-binding domain, RBD"/>
    <property type="match status" value="1"/>
</dbReference>
<dbReference type="PANTHER" id="PTHR23236">
    <property type="entry name" value="EUKARYOTIC TRANSLATION INITIATION FACTOR 4B/4H"/>
    <property type="match status" value="1"/>
</dbReference>
<gene>
    <name evidence="5" type="ORF">UJA718_LOCUS29232</name>
</gene>
<feature type="compositionally biased region" description="Gly residues" evidence="3">
    <location>
        <begin position="18"/>
        <end position="31"/>
    </location>
</feature>
<protein>
    <recommendedName>
        <fullName evidence="4">RRM domain-containing protein</fullName>
    </recommendedName>
</protein>
<dbReference type="Proteomes" id="UP000663873">
    <property type="component" value="Unassembled WGS sequence"/>
</dbReference>
<dbReference type="PANTHER" id="PTHR23236:SF11">
    <property type="entry name" value="EUKARYOTIC TRANSLATION INITIATION FACTOR 4H"/>
    <property type="match status" value="1"/>
</dbReference>
<dbReference type="AlphaFoldDB" id="A0A820YJU0"/>
<dbReference type="PROSITE" id="PS50102">
    <property type="entry name" value="RRM"/>
    <property type="match status" value="1"/>
</dbReference>